<protein>
    <submittedName>
        <fullName evidence="1">Protein ANTAGONIST OF LIKE HETEROCHROMATIN PROTEIN 1-like</fullName>
    </submittedName>
</protein>
<comment type="caution">
    <text evidence="1">The sequence shown here is derived from an EMBL/GenBank/DDBJ whole genome shotgun (WGS) entry which is preliminary data.</text>
</comment>
<keyword evidence="2" id="KW-1185">Reference proteome</keyword>
<dbReference type="Proteomes" id="UP000478052">
    <property type="component" value="Unassembled WGS sequence"/>
</dbReference>
<evidence type="ECO:0000313" key="2">
    <source>
        <dbReference type="Proteomes" id="UP000478052"/>
    </source>
</evidence>
<name>A0A6G0Y154_APHCR</name>
<proteinExistence type="predicted"/>
<gene>
    <name evidence="1" type="ORF">FWK35_00020128</name>
</gene>
<dbReference type="OrthoDB" id="6773865at2759"/>
<evidence type="ECO:0000313" key="1">
    <source>
        <dbReference type="EMBL" id="KAF0747083.1"/>
    </source>
</evidence>
<organism evidence="1 2">
    <name type="scientific">Aphis craccivora</name>
    <name type="common">Cowpea aphid</name>
    <dbReference type="NCBI Taxonomy" id="307492"/>
    <lineage>
        <taxon>Eukaryota</taxon>
        <taxon>Metazoa</taxon>
        <taxon>Ecdysozoa</taxon>
        <taxon>Arthropoda</taxon>
        <taxon>Hexapoda</taxon>
        <taxon>Insecta</taxon>
        <taxon>Pterygota</taxon>
        <taxon>Neoptera</taxon>
        <taxon>Paraneoptera</taxon>
        <taxon>Hemiptera</taxon>
        <taxon>Sternorrhyncha</taxon>
        <taxon>Aphidomorpha</taxon>
        <taxon>Aphidoidea</taxon>
        <taxon>Aphididae</taxon>
        <taxon>Aphidini</taxon>
        <taxon>Aphis</taxon>
        <taxon>Aphis</taxon>
    </lineage>
</organism>
<sequence>MDHKFLSQDDDEELFLNNERHRRITVYNKSDLDFKIHFSLTRRSIETLILHMGPLLSQSDLKLDIKNQLLIFIWYMANYK</sequence>
<reference evidence="1 2" key="1">
    <citation type="submission" date="2019-08" db="EMBL/GenBank/DDBJ databases">
        <title>Whole genome of Aphis craccivora.</title>
        <authorList>
            <person name="Voronova N.V."/>
            <person name="Shulinski R.S."/>
            <person name="Bandarenka Y.V."/>
            <person name="Zhorov D.G."/>
            <person name="Warner D."/>
        </authorList>
    </citation>
    <scope>NUCLEOTIDE SEQUENCE [LARGE SCALE GENOMIC DNA]</scope>
    <source>
        <strain evidence="1">180601</strain>
        <tissue evidence="1">Whole Body</tissue>
    </source>
</reference>
<accession>A0A6G0Y154</accession>
<dbReference type="AlphaFoldDB" id="A0A6G0Y154"/>
<dbReference type="EMBL" id="VUJU01006966">
    <property type="protein sequence ID" value="KAF0747083.1"/>
    <property type="molecule type" value="Genomic_DNA"/>
</dbReference>